<dbReference type="GO" id="GO:0000166">
    <property type="term" value="F:nucleotide binding"/>
    <property type="evidence" value="ECO:0007669"/>
    <property type="project" value="UniProtKB-KW"/>
</dbReference>
<dbReference type="InterPro" id="IPR056179">
    <property type="entry name" value="DHQS_C"/>
</dbReference>
<comment type="catalytic activity">
    <reaction evidence="1">
        <text>7-phospho-2-dehydro-3-deoxy-D-arabino-heptonate = 3-dehydroquinate + phosphate</text>
        <dbReference type="Rhea" id="RHEA:21968"/>
        <dbReference type="ChEBI" id="CHEBI:32364"/>
        <dbReference type="ChEBI" id="CHEBI:43474"/>
        <dbReference type="ChEBI" id="CHEBI:58394"/>
        <dbReference type="EC" id="4.2.3.4"/>
    </reaction>
</comment>
<feature type="domain" description="3-dehydroquinate synthase N-terminal" evidence="18">
    <location>
        <begin position="53"/>
        <end position="164"/>
    </location>
</feature>
<evidence type="ECO:0000256" key="1">
    <source>
        <dbReference type="ARBA" id="ARBA00001393"/>
    </source>
</evidence>
<dbReference type="Gene3D" id="1.20.1090.10">
    <property type="entry name" value="Dehydroquinate synthase-like - alpha domain"/>
    <property type="match status" value="1"/>
</dbReference>
<dbReference type="GO" id="GO:0005737">
    <property type="term" value="C:cytoplasm"/>
    <property type="evidence" value="ECO:0007669"/>
    <property type="project" value="UniProtKB-SubCell"/>
</dbReference>
<dbReference type="GO" id="GO:0003856">
    <property type="term" value="F:3-dehydroquinate synthase activity"/>
    <property type="evidence" value="ECO:0007669"/>
    <property type="project" value="UniProtKB-EC"/>
</dbReference>
<evidence type="ECO:0000256" key="2">
    <source>
        <dbReference type="ARBA" id="ARBA00001911"/>
    </source>
</evidence>
<dbReference type="PANTHER" id="PTHR43622">
    <property type="entry name" value="3-DEHYDROQUINATE SYNTHASE"/>
    <property type="match status" value="1"/>
</dbReference>
<organism evidence="20">
    <name type="scientific">freshwater metagenome</name>
    <dbReference type="NCBI Taxonomy" id="449393"/>
    <lineage>
        <taxon>unclassified sequences</taxon>
        <taxon>metagenomes</taxon>
        <taxon>ecological metagenomes</taxon>
    </lineage>
</organism>
<evidence type="ECO:0000259" key="19">
    <source>
        <dbReference type="Pfam" id="PF24621"/>
    </source>
</evidence>
<dbReference type="InterPro" id="IPR030963">
    <property type="entry name" value="DHQ_synth_fam"/>
</dbReference>
<dbReference type="Pfam" id="PF01761">
    <property type="entry name" value="DHQ_synthase"/>
    <property type="match status" value="1"/>
</dbReference>
<keyword evidence="16" id="KW-0456">Lyase</keyword>
<dbReference type="GO" id="GO:0008652">
    <property type="term" value="P:amino acid biosynthetic process"/>
    <property type="evidence" value="ECO:0007669"/>
    <property type="project" value="UniProtKB-KW"/>
</dbReference>
<proteinExistence type="inferred from homology"/>
<evidence type="ECO:0000256" key="6">
    <source>
        <dbReference type="ARBA" id="ARBA00005412"/>
    </source>
</evidence>
<protein>
    <recommendedName>
        <fullName evidence="8">3-dehydroquinate synthase</fullName>
        <ecNumber evidence="7">4.2.3.4</ecNumber>
    </recommendedName>
</protein>
<keyword evidence="17" id="KW-0170">Cobalt</keyword>
<comment type="similarity">
    <text evidence="6">Belongs to the sugar phosphate cyclases superfamily. Dehydroquinate synthase family.</text>
</comment>
<dbReference type="EMBL" id="CAEZTJ010000001">
    <property type="protein sequence ID" value="CAB4558867.1"/>
    <property type="molecule type" value="Genomic_DNA"/>
</dbReference>
<dbReference type="Pfam" id="PF24621">
    <property type="entry name" value="DHQS_C"/>
    <property type="match status" value="1"/>
</dbReference>
<name>A0A6J6D530_9ZZZZ</name>
<dbReference type="PIRSF" id="PIRSF001455">
    <property type="entry name" value="DHQ_synth"/>
    <property type="match status" value="1"/>
</dbReference>
<keyword evidence="13" id="KW-0862">Zinc</keyword>
<evidence type="ECO:0000256" key="13">
    <source>
        <dbReference type="ARBA" id="ARBA00022833"/>
    </source>
</evidence>
<feature type="domain" description="3-dehydroquinate synthase C-terminal" evidence="19">
    <location>
        <begin position="167"/>
        <end position="311"/>
    </location>
</feature>
<evidence type="ECO:0000256" key="3">
    <source>
        <dbReference type="ARBA" id="ARBA00001941"/>
    </source>
</evidence>
<dbReference type="CDD" id="cd08195">
    <property type="entry name" value="DHQS"/>
    <property type="match status" value="1"/>
</dbReference>
<reference evidence="20" key="1">
    <citation type="submission" date="2020-05" db="EMBL/GenBank/DDBJ databases">
        <authorList>
            <person name="Chiriac C."/>
            <person name="Salcher M."/>
            <person name="Ghai R."/>
            <person name="Kavagutti S V."/>
        </authorList>
    </citation>
    <scope>NUCLEOTIDE SEQUENCE</scope>
</reference>
<dbReference type="NCBIfam" id="TIGR01357">
    <property type="entry name" value="aroB"/>
    <property type="match status" value="1"/>
</dbReference>
<evidence type="ECO:0000256" key="11">
    <source>
        <dbReference type="ARBA" id="ARBA00022723"/>
    </source>
</evidence>
<accession>A0A6J6D530</accession>
<evidence type="ECO:0000256" key="16">
    <source>
        <dbReference type="ARBA" id="ARBA00023239"/>
    </source>
</evidence>
<keyword evidence="10" id="KW-0028">Amino-acid biosynthesis</keyword>
<comment type="subcellular location">
    <subcellularLocation>
        <location evidence="4">Cytoplasm</location>
    </subcellularLocation>
</comment>
<evidence type="ECO:0000256" key="14">
    <source>
        <dbReference type="ARBA" id="ARBA00023027"/>
    </source>
</evidence>
<keyword evidence="15" id="KW-0057">Aromatic amino acid biosynthesis</keyword>
<comment type="cofactor">
    <cofactor evidence="3">
        <name>Co(2+)</name>
        <dbReference type="ChEBI" id="CHEBI:48828"/>
    </cofactor>
</comment>
<dbReference type="GO" id="GO:0009073">
    <property type="term" value="P:aromatic amino acid family biosynthetic process"/>
    <property type="evidence" value="ECO:0007669"/>
    <property type="project" value="UniProtKB-KW"/>
</dbReference>
<evidence type="ECO:0000256" key="4">
    <source>
        <dbReference type="ARBA" id="ARBA00004496"/>
    </source>
</evidence>
<keyword evidence="12" id="KW-0547">Nucleotide-binding</keyword>
<dbReference type="EC" id="4.2.3.4" evidence="7"/>
<comment type="pathway">
    <text evidence="5">Metabolic intermediate biosynthesis; chorismate biosynthesis; chorismate from D-erythrose 4-phosphate and phosphoenolpyruvate: step 2/7.</text>
</comment>
<comment type="cofactor">
    <cofactor evidence="2">
        <name>NAD(+)</name>
        <dbReference type="ChEBI" id="CHEBI:57540"/>
    </cofactor>
</comment>
<dbReference type="SUPFAM" id="SSF56796">
    <property type="entry name" value="Dehydroquinate synthase-like"/>
    <property type="match status" value="1"/>
</dbReference>
<dbReference type="InterPro" id="IPR030960">
    <property type="entry name" value="DHQS/DOIS_N"/>
</dbReference>
<evidence type="ECO:0000256" key="10">
    <source>
        <dbReference type="ARBA" id="ARBA00022605"/>
    </source>
</evidence>
<gene>
    <name evidence="20" type="ORF">UFOPK1650_00018</name>
</gene>
<evidence type="ECO:0000256" key="15">
    <source>
        <dbReference type="ARBA" id="ARBA00023141"/>
    </source>
</evidence>
<evidence type="ECO:0000256" key="17">
    <source>
        <dbReference type="ARBA" id="ARBA00023285"/>
    </source>
</evidence>
<dbReference type="GO" id="GO:0046872">
    <property type="term" value="F:metal ion binding"/>
    <property type="evidence" value="ECO:0007669"/>
    <property type="project" value="UniProtKB-KW"/>
</dbReference>
<sequence>MPHGEVIFTRTIEEVIAKLAFGRKVVTISSNEVASHVNLDGLLKAAAVSSEVIHLPDGEAQKSFDNFERVLKRLGEVNFPRDGLIIGVGGGATTDLAGFVAACWMRGVGWIAIPTTMAGMVDAAIGGKTGINMAAGKNLVGAFHAPVATLIDQRFLESLSSRDLAAGLAEAIKCGFIADTEILDLAEGMTDSDLANPSDSASLSEIIKKSVAVKEGIVSRDFREGGERAFLNYGHTLGHAIEVAEDFQMRHGEAVAIGMVFAAELSVEVNGLDPKIVDRHRYLLRRLNLPTSYKAGSFDRLLQIMERDKKVKDGKLRFVTLQAPGEPVLSSEISVDTARRVFNQRVAIA</sequence>
<dbReference type="InterPro" id="IPR016037">
    <property type="entry name" value="DHQ_synth_AroB"/>
</dbReference>
<evidence type="ECO:0000259" key="18">
    <source>
        <dbReference type="Pfam" id="PF01761"/>
    </source>
</evidence>
<evidence type="ECO:0000256" key="5">
    <source>
        <dbReference type="ARBA" id="ARBA00004661"/>
    </source>
</evidence>
<dbReference type="AlphaFoldDB" id="A0A6J6D530"/>
<dbReference type="PANTHER" id="PTHR43622:SF7">
    <property type="entry name" value="3-DEHYDROQUINATE SYNTHASE, CHLOROPLASTIC"/>
    <property type="match status" value="1"/>
</dbReference>
<keyword evidence="14" id="KW-0520">NAD</keyword>
<evidence type="ECO:0000313" key="20">
    <source>
        <dbReference type="EMBL" id="CAB4558867.1"/>
    </source>
</evidence>
<evidence type="ECO:0000256" key="9">
    <source>
        <dbReference type="ARBA" id="ARBA00022490"/>
    </source>
</evidence>
<keyword evidence="9" id="KW-0963">Cytoplasm</keyword>
<keyword evidence="11" id="KW-0479">Metal-binding</keyword>
<evidence type="ECO:0000256" key="8">
    <source>
        <dbReference type="ARBA" id="ARBA00017684"/>
    </source>
</evidence>
<evidence type="ECO:0000256" key="7">
    <source>
        <dbReference type="ARBA" id="ARBA00013031"/>
    </source>
</evidence>
<dbReference type="Gene3D" id="3.40.50.1970">
    <property type="match status" value="1"/>
</dbReference>
<dbReference type="InterPro" id="IPR050071">
    <property type="entry name" value="Dehydroquinate_synthase"/>
</dbReference>
<evidence type="ECO:0000256" key="12">
    <source>
        <dbReference type="ARBA" id="ARBA00022741"/>
    </source>
</evidence>